<evidence type="ECO:0000313" key="4">
    <source>
        <dbReference type="EMBL" id="MBC2575757.1"/>
    </source>
</evidence>
<organism evidence="4 5">
    <name type="scientific">Peptostreptococcus canis</name>
    <dbReference type="NCBI Taxonomy" id="1159213"/>
    <lineage>
        <taxon>Bacteria</taxon>
        <taxon>Bacillati</taxon>
        <taxon>Bacillota</taxon>
        <taxon>Clostridia</taxon>
        <taxon>Peptostreptococcales</taxon>
        <taxon>Peptostreptococcaceae</taxon>
        <taxon>Peptostreptococcus</taxon>
    </lineage>
</organism>
<dbReference type="NCBIfam" id="TIGR00486">
    <property type="entry name" value="YbgI_SA1388"/>
    <property type="match status" value="1"/>
</dbReference>
<dbReference type="InterPro" id="IPR036069">
    <property type="entry name" value="DUF34/NIF3_sf"/>
</dbReference>
<dbReference type="Pfam" id="PF01784">
    <property type="entry name" value="DUF34_NIF3"/>
    <property type="match status" value="1"/>
</dbReference>
<keyword evidence="5" id="KW-1185">Reference proteome</keyword>
<evidence type="ECO:0000313" key="5">
    <source>
        <dbReference type="Proteomes" id="UP000713904"/>
    </source>
</evidence>
<comment type="caution">
    <text evidence="4">The sequence shown here is derived from an EMBL/GenBank/DDBJ whole genome shotgun (WGS) entry which is preliminary data.</text>
</comment>
<dbReference type="Gene3D" id="3.40.1390.30">
    <property type="entry name" value="NIF3 (NGG1p interacting factor 3)-like"/>
    <property type="match status" value="2"/>
</dbReference>
<dbReference type="EMBL" id="JABGBW010000002">
    <property type="protein sequence ID" value="MBC2575757.1"/>
    <property type="molecule type" value="Genomic_DNA"/>
</dbReference>
<dbReference type="Proteomes" id="UP000713904">
    <property type="component" value="Unassembled WGS sequence"/>
</dbReference>
<dbReference type="PANTHER" id="PTHR13799:SF14">
    <property type="entry name" value="GTP CYCLOHYDROLASE 1 TYPE 2 HOMOLOG"/>
    <property type="match status" value="1"/>
</dbReference>
<evidence type="ECO:0000256" key="1">
    <source>
        <dbReference type="ARBA" id="ARBA00006964"/>
    </source>
</evidence>
<evidence type="ECO:0000256" key="2">
    <source>
        <dbReference type="ARBA" id="ARBA00022112"/>
    </source>
</evidence>
<dbReference type="RefSeq" id="WP_185623785.1">
    <property type="nucleotide sequence ID" value="NZ_JABGBW010000002.1"/>
</dbReference>
<proteinExistence type="inferred from homology"/>
<accession>A0ABR6TK31</accession>
<sequence>MKLQKIIDIVKNKYPEYLQYSWDNSGLNIGNQDNDIKKIMTTLEVTQETVDEAIEKNVDLIISHHPFLFSKINKITKNDIKGNLIYKLIKNDISVYCMHTNFDVALDGLNDYFLKIIEIENKGILDVIGKEESYLNGAEYGLGRIGILNQKMSAEDLVNIIKNKLNVSKVRFIGDLEKDVKNIAVVTGAGAEYFKMTKEMNIDILITGDMKYHQAMDALEIGACVMDLGHFETEYIFADSIMEFLKKNIDNVEVIKTNNLINPFTII</sequence>
<dbReference type="SUPFAM" id="SSF102705">
    <property type="entry name" value="NIF3 (NGG1p interacting factor 3)-like"/>
    <property type="match status" value="1"/>
</dbReference>
<name>A0ABR6TK31_9FIRM</name>
<dbReference type="InterPro" id="IPR002678">
    <property type="entry name" value="DUF34/NIF3"/>
</dbReference>
<reference evidence="4 5" key="1">
    <citation type="submission" date="2020-05" db="EMBL/GenBank/DDBJ databases">
        <title>Draft genome of xy-202 and genomic insight in genome of the genus Peptostreptococcus.</title>
        <authorList>
            <person name="Zhang Z."/>
        </authorList>
    </citation>
    <scope>NUCLEOTIDE SEQUENCE [LARGE SCALE GENOMIC DNA]</scope>
    <source>
        <strain evidence="4 5">DSM 27025</strain>
    </source>
</reference>
<dbReference type="PANTHER" id="PTHR13799">
    <property type="entry name" value="NGG1 INTERACTING FACTOR 3"/>
    <property type="match status" value="1"/>
</dbReference>
<comment type="similarity">
    <text evidence="1">Belongs to the GTP cyclohydrolase I type 2/NIF3 family.</text>
</comment>
<gene>
    <name evidence="4" type="ORF">HLB29_03565</name>
</gene>
<protein>
    <recommendedName>
        <fullName evidence="2">GTP cyclohydrolase 1 type 2 homolog</fullName>
    </recommendedName>
</protein>
<evidence type="ECO:0000256" key="3">
    <source>
        <dbReference type="ARBA" id="ARBA00022723"/>
    </source>
</evidence>
<keyword evidence="3" id="KW-0479">Metal-binding</keyword>